<proteinExistence type="predicted"/>
<accession>A0ABP9HY62</accession>
<organism evidence="2 3">
    <name type="scientific">Yinghuangia aomiensis</name>
    <dbReference type="NCBI Taxonomy" id="676205"/>
    <lineage>
        <taxon>Bacteria</taxon>
        <taxon>Bacillati</taxon>
        <taxon>Actinomycetota</taxon>
        <taxon>Actinomycetes</taxon>
        <taxon>Kitasatosporales</taxon>
        <taxon>Streptomycetaceae</taxon>
        <taxon>Yinghuangia</taxon>
    </lineage>
</organism>
<evidence type="ECO:0000313" key="3">
    <source>
        <dbReference type="Proteomes" id="UP001500466"/>
    </source>
</evidence>
<dbReference type="Proteomes" id="UP001500466">
    <property type="component" value="Unassembled WGS sequence"/>
</dbReference>
<reference evidence="3" key="1">
    <citation type="journal article" date="2019" name="Int. J. Syst. Evol. Microbiol.">
        <title>The Global Catalogue of Microorganisms (GCM) 10K type strain sequencing project: providing services to taxonomists for standard genome sequencing and annotation.</title>
        <authorList>
            <consortium name="The Broad Institute Genomics Platform"/>
            <consortium name="The Broad Institute Genome Sequencing Center for Infectious Disease"/>
            <person name="Wu L."/>
            <person name="Ma J."/>
        </authorList>
    </citation>
    <scope>NUCLEOTIDE SEQUENCE [LARGE SCALE GENOMIC DNA]</scope>
    <source>
        <strain evidence="3">JCM 17986</strain>
    </source>
</reference>
<protein>
    <submittedName>
        <fullName evidence="2">Uncharacterized protein</fullName>
    </submittedName>
</protein>
<sequence length="296" mass="31636">MGQICKPLKPGNLPSDRSSRPGGLSLGFRAVSNLSGVQHATINAIADNAGRATLPFQRAHRAEAYATAFWFNELLETTADGETIRQYLVTAGEPARVETAEFTLRPELCAPAMSAEKLLVSDFADGWTHLPDLGVAVTSTTWLHAHGARKGWEWTTDEITDGIAAKDEDIAALGKEPVPAYLLGHDVNAENGAREQAVVVGTVSRDRRGGVTWAGNAPQGCVGAPVFVGVSLRDASFRLVCVGVLLPGRGSHPIATFDRIRAALSNLAADTTPAAEATGQTPRTPEPKRRWWQRRG</sequence>
<dbReference type="EMBL" id="BAABHS010000024">
    <property type="protein sequence ID" value="GAA4981426.1"/>
    <property type="molecule type" value="Genomic_DNA"/>
</dbReference>
<comment type="caution">
    <text evidence="2">The sequence shown here is derived from an EMBL/GenBank/DDBJ whole genome shotgun (WGS) entry which is preliminary data.</text>
</comment>
<evidence type="ECO:0000313" key="2">
    <source>
        <dbReference type="EMBL" id="GAA4981426.1"/>
    </source>
</evidence>
<evidence type="ECO:0000256" key="1">
    <source>
        <dbReference type="SAM" id="MobiDB-lite"/>
    </source>
</evidence>
<name>A0ABP9HY62_9ACTN</name>
<keyword evidence="3" id="KW-1185">Reference proteome</keyword>
<feature type="region of interest" description="Disordered" evidence="1">
    <location>
        <begin position="271"/>
        <end position="296"/>
    </location>
</feature>
<gene>
    <name evidence="2" type="ORF">GCM10023205_58330</name>
</gene>